<evidence type="ECO:0000256" key="2">
    <source>
        <dbReference type="ARBA" id="ARBA00022448"/>
    </source>
</evidence>
<sequence length="283" mass="31493">MGGNRMNRTADKRRFWGDIAAFAALTLGALCMVGPFVWMISTSLKPIAEQYDMRLIPQTMTLENYPRLVDIMPIHLQLLNSFIIAGISTFGQLLTCSMAGFIFAVVRFPFRNVLFVLLLITLMVPAQVTVIPQFIVFRFLGLYGTQAPLYLPAFLGGAFGTFLMRQYFLTIPSELAEAARIDGASLARIFFTIYLPLAKPALAAFAIFAFMFSWNDLFQALIYLPSNMEQTTVTVGLALFQTQYAGQWPLMMAGSLLAVAPIILVFFFAQKYFMGGIAMSGLK</sequence>
<feature type="transmembrane region" description="Helical" evidence="7">
    <location>
        <begin position="248"/>
        <end position="269"/>
    </location>
</feature>
<reference evidence="9" key="2">
    <citation type="submission" date="2020-09" db="EMBL/GenBank/DDBJ databases">
        <authorList>
            <person name="Sun Q."/>
            <person name="Kim S."/>
        </authorList>
    </citation>
    <scope>NUCLEOTIDE SEQUENCE</scope>
    <source>
        <strain evidence="9">KCTC 32437</strain>
    </source>
</reference>
<evidence type="ECO:0000256" key="7">
    <source>
        <dbReference type="RuleBase" id="RU363032"/>
    </source>
</evidence>
<keyword evidence="4 7" id="KW-0812">Transmembrane</keyword>
<comment type="subcellular location">
    <subcellularLocation>
        <location evidence="1 7">Cell membrane</location>
        <topology evidence="1 7">Multi-pass membrane protein</topology>
    </subcellularLocation>
</comment>
<keyword evidence="2 7" id="KW-0813">Transport</keyword>
<evidence type="ECO:0000256" key="5">
    <source>
        <dbReference type="ARBA" id="ARBA00022989"/>
    </source>
</evidence>
<keyword evidence="6 7" id="KW-0472">Membrane</keyword>
<protein>
    <submittedName>
        <fullName evidence="9">Sugar ABC transporter permease</fullName>
    </submittedName>
</protein>
<keyword evidence="10" id="KW-1185">Reference proteome</keyword>
<reference evidence="9" key="1">
    <citation type="journal article" date="2014" name="Int. J. Syst. Evol. Microbiol.">
        <title>Complete genome sequence of Corynebacterium casei LMG S-19264T (=DSM 44701T), isolated from a smear-ripened cheese.</title>
        <authorList>
            <consortium name="US DOE Joint Genome Institute (JGI-PGF)"/>
            <person name="Walter F."/>
            <person name="Albersmeier A."/>
            <person name="Kalinowski J."/>
            <person name="Ruckert C."/>
        </authorList>
    </citation>
    <scope>NUCLEOTIDE SEQUENCE</scope>
    <source>
        <strain evidence="9">KCTC 32437</strain>
    </source>
</reference>
<name>A0A918SCH9_9HYPH</name>
<feature type="domain" description="ABC transmembrane type-1" evidence="8">
    <location>
        <begin position="78"/>
        <end position="269"/>
    </location>
</feature>
<dbReference type="GO" id="GO:0055085">
    <property type="term" value="P:transmembrane transport"/>
    <property type="evidence" value="ECO:0007669"/>
    <property type="project" value="InterPro"/>
</dbReference>
<proteinExistence type="inferred from homology"/>
<organism evidence="9 10">
    <name type="scientific">Devosia pacifica</name>
    <dbReference type="NCBI Taxonomy" id="1335967"/>
    <lineage>
        <taxon>Bacteria</taxon>
        <taxon>Pseudomonadati</taxon>
        <taxon>Pseudomonadota</taxon>
        <taxon>Alphaproteobacteria</taxon>
        <taxon>Hyphomicrobiales</taxon>
        <taxon>Devosiaceae</taxon>
        <taxon>Devosia</taxon>
    </lineage>
</organism>
<feature type="transmembrane region" description="Helical" evidence="7">
    <location>
        <begin position="113"/>
        <end position="137"/>
    </location>
</feature>
<dbReference type="SUPFAM" id="SSF161098">
    <property type="entry name" value="MetI-like"/>
    <property type="match status" value="1"/>
</dbReference>
<dbReference type="Pfam" id="PF00528">
    <property type="entry name" value="BPD_transp_1"/>
    <property type="match status" value="1"/>
</dbReference>
<dbReference type="CDD" id="cd06261">
    <property type="entry name" value="TM_PBP2"/>
    <property type="match status" value="1"/>
</dbReference>
<dbReference type="AlphaFoldDB" id="A0A918SCH9"/>
<feature type="transmembrane region" description="Helical" evidence="7">
    <location>
        <begin position="149"/>
        <end position="168"/>
    </location>
</feature>
<evidence type="ECO:0000256" key="3">
    <source>
        <dbReference type="ARBA" id="ARBA00022475"/>
    </source>
</evidence>
<dbReference type="InterPro" id="IPR035906">
    <property type="entry name" value="MetI-like_sf"/>
</dbReference>
<feature type="transmembrane region" description="Helical" evidence="7">
    <location>
        <begin position="82"/>
        <end position="106"/>
    </location>
</feature>
<gene>
    <name evidence="9" type="ORF">GCM10007989_31750</name>
</gene>
<dbReference type="Gene3D" id="1.10.3720.10">
    <property type="entry name" value="MetI-like"/>
    <property type="match status" value="1"/>
</dbReference>
<evidence type="ECO:0000259" key="8">
    <source>
        <dbReference type="PROSITE" id="PS50928"/>
    </source>
</evidence>
<dbReference type="PANTHER" id="PTHR43744">
    <property type="entry name" value="ABC TRANSPORTER PERMEASE PROTEIN MG189-RELATED-RELATED"/>
    <property type="match status" value="1"/>
</dbReference>
<dbReference type="PANTHER" id="PTHR43744:SF12">
    <property type="entry name" value="ABC TRANSPORTER PERMEASE PROTEIN MG189-RELATED"/>
    <property type="match status" value="1"/>
</dbReference>
<evidence type="ECO:0000313" key="10">
    <source>
        <dbReference type="Proteomes" id="UP000646579"/>
    </source>
</evidence>
<evidence type="ECO:0000256" key="4">
    <source>
        <dbReference type="ARBA" id="ARBA00022692"/>
    </source>
</evidence>
<dbReference type="EMBL" id="BMZE01000003">
    <property type="protein sequence ID" value="GHA33225.1"/>
    <property type="molecule type" value="Genomic_DNA"/>
</dbReference>
<evidence type="ECO:0000256" key="1">
    <source>
        <dbReference type="ARBA" id="ARBA00004651"/>
    </source>
</evidence>
<feature type="transmembrane region" description="Helical" evidence="7">
    <location>
        <begin position="189"/>
        <end position="214"/>
    </location>
</feature>
<feature type="transmembrane region" description="Helical" evidence="7">
    <location>
        <begin position="20"/>
        <end position="40"/>
    </location>
</feature>
<dbReference type="Proteomes" id="UP000646579">
    <property type="component" value="Unassembled WGS sequence"/>
</dbReference>
<keyword evidence="5 7" id="KW-1133">Transmembrane helix</keyword>
<evidence type="ECO:0000256" key="6">
    <source>
        <dbReference type="ARBA" id="ARBA00023136"/>
    </source>
</evidence>
<evidence type="ECO:0000313" key="9">
    <source>
        <dbReference type="EMBL" id="GHA33225.1"/>
    </source>
</evidence>
<dbReference type="GO" id="GO:0005886">
    <property type="term" value="C:plasma membrane"/>
    <property type="evidence" value="ECO:0007669"/>
    <property type="project" value="UniProtKB-SubCell"/>
</dbReference>
<comment type="similarity">
    <text evidence="7">Belongs to the binding-protein-dependent transport system permease family.</text>
</comment>
<accession>A0A918SCH9</accession>
<comment type="caution">
    <text evidence="9">The sequence shown here is derived from an EMBL/GenBank/DDBJ whole genome shotgun (WGS) entry which is preliminary data.</text>
</comment>
<dbReference type="InterPro" id="IPR000515">
    <property type="entry name" value="MetI-like"/>
</dbReference>
<dbReference type="PROSITE" id="PS50928">
    <property type="entry name" value="ABC_TM1"/>
    <property type="match status" value="1"/>
</dbReference>
<keyword evidence="3" id="KW-1003">Cell membrane</keyword>